<organism evidence="1">
    <name type="scientific">Streptomyces sp. R39</name>
    <dbReference type="NCBI Taxonomy" id="3238631"/>
    <lineage>
        <taxon>Bacteria</taxon>
        <taxon>Bacillati</taxon>
        <taxon>Actinomycetota</taxon>
        <taxon>Actinomycetes</taxon>
        <taxon>Kitasatosporales</taxon>
        <taxon>Streptomycetaceae</taxon>
        <taxon>Streptomyces</taxon>
    </lineage>
</organism>
<evidence type="ECO:0008006" key="2">
    <source>
        <dbReference type="Google" id="ProtNLM"/>
    </source>
</evidence>
<accession>A0AB39QYX8</accession>
<dbReference type="EMBL" id="CP163441">
    <property type="protein sequence ID" value="XDQ47815.1"/>
    <property type="molecule type" value="Genomic_DNA"/>
</dbReference>
<protein>
    <recommendedName>
        <fullName evidence="2">ABM domain-containing protein</fullName>
    </recommendedName>
</protein>
<name>A0AB39QYX8_9ACTN</name>
<evidence type="ECO:0000313" key="1">
    <source>
        <dbReference type="EMBL" id="XDQ47815.1"/>
    </source>
</evidence>
<reference evidence="1" key="1">
    <citation type="submission" date="2024-07" db="EMBL/GenBank/DDBJ databases">
        <authorList>
            <person name="Yu S.T."/>
        </authorList>
    </citation>
    <scope>NUCLEOTIDE SEQUENCE</scope>
    <source>
        <strain evidence="1">R39</strain>
    </source>
</reference>
<dbReference type="RefSeq" id="WP_369226683.1">
    <property type="nucleotide sequence ID" value="NZ_CP163441.1"/>
</dbReference>
<proteinExistence type="predicted"/>
<dbReference type="AlphaFoldDB" id="A0AB39QYX8"/>
<gene>
    <name evidence="1" type="ORF">AB5J52_39165</name>
</gene>
<sequence>MFVRTVYVTGDPAKAEAAIRVLNNEGRELLEERPGYRGADVFVDRELGKLLAVSWWGAEAARRNSDQVMRERRGPMLEPFAGTVAVENYEAAVFHSVQPPRAGGGMRFTRVEFAPADTDLFVETFRSSAIPRLEAVPGFARCSLFVDRQRGRGMVGSLYVDHASMAASRAGQAAARSADAAKAQVTVVGLEEFEVVHADVRPG</sequence>